<organism evidence="1 2">
    <name type="scientific">Leptospira jelokensis</name>
    <dbReference type="NCBI Taxonomy" id="2484931"/>
    <lineage>
        <taxon>Bacteria</taxon>
        <taxon>Pseudomonadati</taxon>
        <taxon>Spirochaetota</taxon>
        <taxon>Spirochaetia</taxon>
        <taxon>Leptospirales</taxon>
        <taxon>Leptospiraceae</taxon>
        <taxon>Leptospira</taxon>
    </lineage>
</organism>
<evidence type="ECO:0000313" key="1">
    <source>
        <dbReference type="EMBL" id="TGL59985.1"/>
    </source>
</evidence>
<evidence type="ECO:0000313" key="2">
    <source>
        <dbReference type="Proteomes" id="UP000297567"/>
    </source>
</evidence>
<comment type="caution">
    <text evidence="1">The sequence shown here is derived from an EMBL/GenBank/DDBJ whole genome shotgun (WGS) entry which is preliminary data.</text>
</comment>
<dbReference type="Proteomes" id="UP000297567">
    <property type="component" value="Unassembled WGS sequence"/>
</dbReference>
<dbReference type="EMBL" id="RQGH01000033">
    <property type="protein sequence ID" value="TGL59985.1"/>
    <property type="molecule type" value="Genomic_DNA"/>
</dbReference>
<dbReference type="RefSeq" id="WP_135644890.1">
    <property type="nucleotide sequence ID" value="NZ_RQGH01000033.1"/>
</dbReference>
<proteinExistence type="predicted"/>
<sequence length="290" mass="34242">MSPQTQDYTRFHWLLWFLIFFSGWSCQNLNSLLTRDRKSEIPASVFFLKSPRKMNPTVFKDGSSHYRCVQWEPGKLTGYVEKIEFSFIAYDPNFANKINSEFGNETVELYKIIWNRKVGKFQKDKVEKKYLFHYNDSYFKEVRGNSIQSLLENQIAYKENKTPIDEMEVFEILGDTGNLIEEGNRSDIGGENRWSHNIGSNQFITSSSLFAKLKNETTVEEHVSTHYDYSQLSYEYNETETDKLFFKPIFKENNIQLYFVPPYTNGLTTKTKEPFGYKRMGDFLLKEEIK</sequence>
<dbReference type="AlphaFoldDB" id="A0A4Z1A0F9"/>
<keyword evidence="2" id="KW-1185">Reference proteome</keyword>
<reference evidence="1" key="1">
    <citation type="journal article" date="2019" name="PLoS Negl. Trop. Dis.">
        <title>Revisiting the worldwide diversity of Leptospira species in the environment.</title>
        <authorList>
            <person name="Vincent A.T."/>
            <person name="Schiettekatte O."/>
            <person name="Bourhy P."/>
            <person name="Veyrier F.J."/>
            <person name="Picardeau M."/>
        </authorList>
    </citation>
    <scope>NUCLEOTIDE SEQUENCE [LARGE SCALE GENOMIC DNA]</scope>
    <source>
        <strain evidence="1">201702451</strain>
    </source>
</reference>
<protein>
    <submittedName>
        <fullName evidence="1">Uncharacterized protein</fullName>
    </submittedName>
</protein>
<accession>A0A4Z1A0F9</accession>
<name>A0A4Z1A0F9_9LEPT</name>
<gene>
    <name evidence="1" type="ORF">EHQ62_16645</name>
</gene>